<evidence type="ECO:0000313" key="1">
    <source>
        <dbReference type="EMBL" id="EZF68758.1"/>
    </source>
</evidence>
<dbReference type="HOGENOM" id="CLU_1983175_0_0_1"/>
<name>A0A022XEF7_TRISD</name>
<dbReference type="EMBL" id="KK208947">
    <property type="protein sequence ID" value="EZF68758.1"/>
    <property type="molecule type" value="Genomic_DNA"/>
</dbReference>
<reference evidence="1 2" key="1">
    <citation type="submission" date="2014-02" db="EMBL/GenBank/DDBJ databases">
        <title>The Genome Sequence of Trichophyton rubrum (morphotype soudanense) CBS 452.61.</title>
        <authorList>
            <consortium name="The Broad Institute Genomics Platform"/>
            <person name="Cuomo C.A."/>
            <person name="White T.C."/>
            <person name="Graser Y."/>
            <person name="Martinez-Rossi N."/>
            <person name="Heitman J."/>
            <person name="Young S.K."/>
            <person name="Zeng Q."/>
            <person name="Gargeya S."/>
            <person name="Abouelleil A."/>
            <person name="Alvarado L."/>
            <person name="Chapman S.B."/>
            <person name="Gainer-Dewar J."/>
            <person name="Goldberg J."/>
            <person name="Griggs A."/>
            <person name="Gujja S."/>
            <person name="Hansen M."/>
            <person name="Howarth C."/>
            <person name="Imamovic A."/>
            <person name="Larimer J."/>
            <person name="Martinez D."/>
            <person name="Murphy C."/>
            <person name="Pearson M.D."/>
            <person name="Persinoti G."/>
            <person name="Poon T."/>
            <person name="Priest M."/>
            <person name="Roberts A.D."/>
            <person name="Saif S."/>
            <person name="Shea T.D."/>
            <person name="Sykes S.N."/>
            <person name="Wortman J."/>
            <person name="Nusbaum C."/>
            <person name="Birren B."/>
        </authorList>
    </citation>
    <scope>NUCLEOTIDE SEQUENCE [LARGE SCALE GENOMIC DNA]</scope>
    <source>
        <strain evidence="1 2">CBS 452.61</strain>
    </source>
</reference>
<dbReference type="Proteomes" id="UP000023623">
    <property type="component" value="Unassembled WGS sequence"/>
</dbReference>
<keyword evidence="2" id="KW-1185">Reference proteome</keyword>
<dbReference type="AlphaFoldDB" id="A0A022XEF7"/>
<sequence length="126" mass="14685">MPWMYAAERQKENMMLKMGFFGTRQVLTHLSRLSTIIRLNREKQSPRAVLVCRSHSRLKKMDKDPFNGSSKIPSFVHSSYHYDIDDTGYSCRSPYYSDLMDPAWNPSPIGYMTRKDGVRRRSPGCD</sequence>
<gene>
    <name evidence="1" type="ORF">H105_08772</name>
</gene>
<accession>A0A022XEF7</accession>
<evidence type="ECO:0000313" key="2">
    <source>
        <dbReference type="Proteomes" id="UP000023623"/>
    </source>
</evidence>
<organism evidence="1 2">
    <name type="scientific">Trichophyton soudanense CBS 452.61</name>
    <dbReference type="NCBI Taxonomy" id="1215331"/>
    <lineage>
        <taxon>Eukaryota</taxon>
        <taxon>Fungi</taxon>
        <taxon>Dikarya</taxon>
        <taxon>Ascomycota</taxon>
        <taxon>Pezizomycotina</taxon>
        <taxon>Eurotiomycetes</taxon>
        <taxon>Eurotiomycetidae</taxon>
        <taxon>Onygenales</taxon>
        <taxon>Arthrodermataceae</taxon>
        <taxon>Trichophyton</taxon>
    </lineage>
</organism>
<protein>
    <submittedName>
        <fullName evidence="1">Uncharacterized protein</fullName>
    </submittedName>
</protein>
<proteinExistence type="predicted"/>